<sequence>MIGKTKTHMNIRRKEEYNRSNIFVLMGLTKSTTTQSTIVCSVVIAFLVLAMICSTLSSCHAQTEPNNVHMVCKPMDPCVNDKGCKAMCVGMGMPFWIPLCKGSIYPMCCCVGPQTH</sequence>
<name>A0A453GKG0_AEGTS</name>
<reference evidence="1" key="5">
    <citation type="journal article" date="2021" name="G3 (Bethesda)">
        <title>Aegilops tauschii genome assembly Aet v5.0 features greater sequence contiguity and improved annotation.</title>
        <authorList>
            <person name="Wang L."/>
            <person name="Zhu T."/>
            <person name="Rodriguez J.C."/>
            <person name="Deal K.R."/>
            <person name="Dubcovsky J."/>
            <person name="McGuire P.E."/>
            <person name="Lux T."/>
            <person name="Spannagl M."/>
            <person name="Mayer K.F.X."/>
            <person name="Baldrich P."/>
            <person name="Meyers B.C."/>
            <person name="Huo N."/>
            <person name="Gu Y.Q."/>
            <person name="Zhou H."/>
            <person name="Devos K.M."/>
            <person name="Bennetzen J.L."/>
            <person name="Unver T."/>
            <person name="Budak H."/>
            <person name="Gulick P.J."/>
            <person name="Galiba G."/>
            <person name="Kalapos B."/>
            <person name="Nelson D.R."/>
            <person name="Li P."/>
            <person name="You F.M."/>
            <person name="Luo M.C."/>
            <person name="Dvorak J."/>
        </authorList>
    </citation>
    <scope>NUCLEOTIDE SEQUENCE [LARGE SCALE GENOMIC DNA]</scope>
    <source>
        <strain evidence="1">cv. AL8/78</strain>
    </source>
</reference>
<evidence type="ECO:0000313" key="1">
    <source>
        <dbReference type="EnsemblPlants" id="AET3Gv21063700.1"/>
    </source>
</evidence>
<reference evidence="2" key="1">
    <citation type="journal article" date="2014" name="Science">
        <title>Ancient hybridizations among the ancestral genomes of bread wheat.</title>
        <authorList>
            <consortium name="International Wheat Genome Sequencing Consortium,"/>
            <person name="Marcussen T."/>
            <person name="Sandve S.R."/>
            <person name="Heier L."/>
            <person name="Spannagl M."/>
            <person name="Pfeifer M."/>
            <person name="Jakobsen K.S."/>
            <person name="Wulff B.B."/>
            <person name="Steuernagel B."/>
            <person name="Mayer K.F."/>
            <person name="Olsen O.A."/>
        </authorList>
    </citation>
    <scope>NUCLEOTIDE SEQUENCE [LARGE SCALE GENOMIC DNA]</scope>
    <source>
        <strain evidence="2">cv. AL8/78</strain>
    </source>
</reference>
<dbReference type="Gramene" id="AET3Gv21063700.1">
    <property type="protein sequence ID" value="AET3Gv21063700.1"/>
    <property type="gene ID" value="AET3Gv21063700"/>
</dbReference>
<keyword evidence="2" id="KW-1185">Reference proteome</keyword>
<dbReference type="EnsemblPlants" id="AET3Gv21063700.1">
    <property type="protein sequence ID" value="AET3Gv21063700.1"/>
    <property type="gene ID" value="AET3Gv21063700"/>
</dbReference>
<proteinExistence type="predicted"/>
<reference evidence="2" key="2">
    <citation type="journal article" date="2017" name="Nat. Plants">
        <title>The Aegilops tauschii genome reveals multiple impacts of transposons.</title>
        <authorList>
            <person name="Zhao G."/>
            <person name="Zou C."/>
            <person name="Li K."/>
            <person name="Wang K."/>
            <person name="Li T."/>
            <person name="Gao L."/>
            <person name="Zhang X."/>
            <person name="Wang H."/>
            <person name="Yang Z."/>
            <person name="Liu X."/>
            <person name="Jiang W."/>
            <person name="Mao L."/>
            <person name="Kong X."/>
            <person name="Jiao Y."/>
            <person name="Jia J."/>
        </authorList>
    </citation>
    <scope>NUCLEOTIDE SEQUENCE [LARGE SCALE GENOMIC DNA]</scope>
    <source>
        <strain evidence="2">cv. AL8/78</strain>
    </source>
</reference>
<reference evidence="1" key="4">
    <citation type="submission" date="2019-03" db="UniProtKB">
        <authorList>
            <consortium name="EnsemblPlants"/>
        </authorList>
    </citation>
    <scope>IDENTIFICATION</scope>
</reference>
<dbReference type="AlphaFoldDB" id="A0A453GKG0"/>
<reference evidence="1" key="3">
    <citation type="journal article" date="2017" name="Nature">
        <title>Genome sequence of the progenitor of the wheat D genome Aegilops tauschii.</title>
        <authorList>
            <person name="Luo M.C."/>
            <person name="Gu Y.Q."/>
            <person name="Puiu D."/>
            <person name="Wang H."/>
            <person name="Twardziok S.O."/>
            <person name="Deal K.R."/>
            <person name="Huo N."/>
            <person name="Zhu T."/>
            <person name="Wang L."/>
            <person name="Wang Y."/>
            <person name="McGuire P.E."/>
            <person name="Liu S."/>
            <person name="Long H."/>
            <person name="Ramasamy R.K."/>
            <person name="Rodriguez J.C."/>
            <person name="Van S.L."/>
            <person name="Yuan L."/>
            <person name="Wang Z."/>
            <person name="Xia Z."/>
            <person name="Xiao L."/>
            <person name="Anderson O.D."/>
            <person name="Ouyang S."/>
            <person name="Liang Y."/>
            <person name="Zimin A.V."/>
            <person name="Pertea G."/>
            <person name="Qi P."/>
            <person name="Bennetzen J.L."/>
            <person name="Dai X."/>
            <person name="Dawson M.W."/>
            <person name="Muller H.G."/>
            <person name="Kugler K."/>
            <person name="Rivarola-Duarte L."/>
            <person name="Spannagl M."/>
            <person name="Mayer K.F.X."/>
            <person name="Lu F.H."/>
            <person name="Bevan M.W."/>
            <person name="Leroy P."/>
            <person name="Li P."/>
            <person name="You F.M."/>
            <person name="Sun Q."/>
            <person name="Liu Z."/>
            <person name="Lyons E."/>
            <person name="Wicker T."/>
            <person name="Salzberg S.L."/>
            <person name="Devos K.M."/>
            <person name="Dvorak J."/>
        </authorList>
    </citation>
    <scope>NUCLEOTIDE SEQUENCE [LARGE SCALE GENOMIC DNA]</scope>
    <source>
        <strain evidence="1">cv. AL8/78</strain>
    </source>
</reference>
<evidence type="ECO:0000313" key="2">
    <source>
        <dbReference type="Proteomes" id="UP000015105"/>
    </source>
</evidence>
<organism evidence="1 2">
    <name type="scientific">Aegilops tauschii subsp. strangulata</name>
    <name type="common">Goatgrass</name>
    <dbReference type="NCBI Taxonomy" id="200361"/>
    <lineage>
        <taxon>Eukaryota</taxon>
        <taxon>Viridiplantae</taxon>
        <taxon>Streptophyta</taxon>
        <taxon>Embryophyta</taxon>
        <taxon>Tracheophyta</taxon>
        <taxon>Spermatophyta</taxon>
        <taxon>Magnoliopsida</taxon>
        <taxon>Liliopsida</taxon>
        <taxon>Poales</taxon>
        <taxon>Poaceae</taxon>
        <taxon>BOP clade</taxon>
        <taxon>Pooideae</taxon>
        <taxon>Triticodae</taxon>
        <taxon>Triticeae</taxon>
        <taxon>Triticinae</taxon>
        <taxon>Aegilops</taxon>
    </lineage>
</organism>
<accession>A0A453GKG0</accession>
<protein>
    <submittedName>
        <fullName evidence="1">Uncharacterized protein</fullName>
    </submittedName>
</protein>
<dbReference type="Proteomes" id="UP000015105">
    <property type="component" value="Chromosome 3D"/>
</dbReference>